<dbReference type="Gene3D" id="2.60.120.260">
    <property type="entry name" value="Galactose-binding domain-like"/>
    <property type="match status" value="1"/>
</dbReference>
<keyword evidence="3" id="KW-0732">Signal</keyword>
<feature type="compositionally biased region" description="Basic and acidic residues" evidence="1">
    <location>
        <begin position="408"/>
        <end position="417"/>
    </location>
</feature>
<feature type="compositionally biased region" description="Low complexity" evidence="1">
    <location>
        <begin position="251"/>
        <end position="268"/>
    </location>
</feature>
<evidence type="ECO:0000313" key="4">
    <source>
        <dbReference type="EMBL" id="ESK95863.1"/>
    </source>
</evidence>
<feature type="compositionally biased region" description="Polar residues" evidence="1">
    <location>
        <begin position="269"/>
        <end position="286"/>
    </location>
</feature>
<evidence type="ECO:0000256" key="2">
    <source>
        <dbReference type="SAM" id="Phobius"/>
    </source>
</evidence>
<proteinExistence type="predicted"/>
<dbReference type="EMBL" id="AWSO01000059">
    <property type="protein sequence ID" value="ESK95863.1"/>
    <property type="molecule type" value="Genomic_DNA"/>
</dbReference>
<keyword evidence="5" id="KW-1185">Reference proteome</keyword>
<sequence length="417" mass="44749">MHTLRLFNSLLIVLLLRSAHGLLAVGFIDDTLGDSATGVIPVYTGSAWAKPPCVTCLLQPNASRAHNRTWHDNTRNPFDPVRSIQFNFTGVALSVFCIVPNKPVPIATTKISLDFTVDGGIAGAFTHTPDGSSDFTYDFPVFAKDGLSNGEHSVEITMGKGSNILFDYVQYTFDDGQPDPRPGQTVIGTGSTTTTPTAAATSTSPTPSTIIETAPEETSSSSSPGNQSESTLIDSSDLSSFTMVAATSTFSSISPSSTTSSVPSIPASNSVPETSTTSTNVTEANSPKNRLPILLGVAFGTLPFILVAIICLLCFRRRRHRRASDMSVDFFPMRVSTTTIGTSLARSPVDVMETFPSNPSPILYSIEKRRDLPRNDHSDSAGSFQPQGASSLEFQEDETVPPPYHSLFEQRNRQEAP</sequence>
<dbReference type="HOGENOM" id="CLU_659032_0_0_1"/>
<feature type="region of interest" description="Disordered" evidence="1">
    <location>
        <begin position="251"/>
        <end position="286"/>
    </location>
</feature>
<feature type="region of interest" description="Disordered" evidence="1">
    <location>
        <begin position="175"/>
        <end position="233"/>
    </location>
</feature>
<dbReference type="AlphaFoldDB" id="V2X9K2"/>
<feature type="transmembrane region" description="Helical" evidence="2">
    <location>
        <begin position="293"/>
        <end position="315"/>
    </location>
</feature>
<name>V2X9K2_MONRO</name>
<keyword evidence="2" id="KW-0812">Transmembrane</keyword>
<keyword evidence="2" id="KW-0472">Membrane</keyword>
<protein>
    <submittedName>
        <fullName evidence="4">Uncharacterized protein</fullName>
    </submittedName>
</protein>
<organism evidence="4 5">
    <name type="scientific">Moniliophthora roreri (strain MCA 2997)</name>
    <name type="common">Cocoa frosty pod rot fungus</name>
    <name type="synonym">Crinipellis roreri</name>
    <dbReference type="NCBI Taxonomy" id="1381753"/>
    <lineage>
        <taxon>Eukaryota</taxon>
        <taxon>Fungi</taxon>
        <taxon>Dikarya</taxon>
        <taxon>Basidiomycota</taxon>
        <taxon>Agaricomycotina</taxon>
        <taxon>Agaricomycetes</taxon>
        <taxon>Agaricomycetidae</taxon>
        <taxon>Agaricales</taxon>
        <taxon>Marasmiineae</taxon>
        <taxon>Marasmiaceae</taxon>
        <taxon>Moniliophthora</taxon>
    </lineage>
</organism>
<feature type="signal peptide" evidence="3">
    <location>
        <begin position="1"/>
        <end position="21"/>
    </location>
</feature>
<keyword evidence="2" id="KW-1133">Transmembrane helix</keyword>
<feature type="compositionally biased region" description="Low complexity" evidence="1">
    <location>
        <begin position="187"/>
        <end position="225"/>
    </location>
</feature>
<dbReference type="KEGG" id="mrr:Moror_12361"/>
<evidence type="ECO:0000256" key="1">
    <source>
        <dbReference type="SAM" id="MobiDB-lite"/>
    </source>
</evidence>
<feature type="compositionally biased region" description="Polar residues" evidence="1">
    <location>
        <begin position="380"/>
        <end position="393"/>
    </location>
</feature>
<feature type="chain" id="PRO_5004712062" evidence="3">
    <location>
        <begin position="22"/>
        <end position="417"/>
    </location>
</feature>
<comment type="caution">
    <text evidence="4">The sequence shown here is derived from an EMBL/GenBank/DDBJ whole genome shotgun (WGS) entry which is preliminary data.</text>
</comment>
<dbReference type="OrthoDB" id="3270641at2759"/>
<reference evidence="4 5" key="1">
    <citation type="journal article" date="2014" name="BMC Genomics">
        <title>Genome and secretome analysis of the hemibiotrophic fungal pathogen, Moniliophthora roreri, which causes frosty pod rot disease of cacao: mechanisms of the biotrophic and necrotrophic phases.</title>
        <authorList>
            <person name="Meinhardt L.W."/>
            <person name="Costa G.G.L."/>
            <person name="Thomazella D.P.T."/>
            <person name="Teixeira P.J.P.L."/>
            <person name="Carazzolle M.F."/>
            <person name="Schuster S.C."/>
            <person name="Carlson J.E."/>
            <person name="Guiltinan M.J."/>
            <person name="Mieczkowski P."/>
            <person name="Farmer A."/>
            <person name="Ramaraj T."/>
            <person name="Crozier J."/>
            <person name="Davis R.E."/>
            <person name="Shao J."/>
            <person name="Melnick R.L."/>
            <person name="Pereira G.A.G."/>
            <person name="Bailey B.A."/>
        </authorList>
    </citation>
    <scope>NUCLEOTIDE SEQUENCE [LARGE SCALE GENOMIC DNA]</scope>
    <source>
        <strain evidence="4 5">MCA 2997</strain>
    </source>
</reference>
<feature type="region of interest" description="Disordered" evidence="1">
    <location>
        <begin position="372"/>
        <end position="417"/>
    </location>
</feature>
<dbReference type="Proteomes" id="UP000017559">
    <property type="component" value="Unassembled WGS sequence"/>
</dbReference>
<gene>
    <name evidence="4" type="ORF">Moror_12361</name>
</gene>
<evidence type="ECO:0000313" key="5">
    <source>
        <dbReference type="Proteomes" id="UP000017559"/>
    </source>
</evidence>
<accession>V2X9K2</accession>
<evidence type="ECO:0000256" key="3">
    <source>
        <dbReference type="SAM" id="SignalP"/>
    </source>
</evidence>